<evidence type="ECO:0000313" key="8">
    <source>
        <dbReference type="Proteomes" id="UP000001645"/>
    </source>
</evidence>
<dbReference type="InParanoid" id="G1NPK3"/>
<name>G1NPK3_MELGA</name>
<dbReference type="HOGENOM" id="CLU_008607_2_0_1"/>
<keyword evidence="2" id="KW-0963">Cytoplasm</keyword>
<keyword evidence="5" id="KW-0175">Coiled coil</keyword>
<reference evidence="7" key="3">
    <citation type="submission" date="2025-09" db="UniProtKB">
        <authorList>
            <consortium name="Ensembl"/>
        </authorList>
    </citation>
    <scope>IDENTIFICATION</scope>
</reference>
<keyword evidence="8" id="KW-1185">Reference proteome</keyword>
<dbReference type="SUPFAM" id="SSF57997">
    <property type="entry name" value="Tropomyosin"/>
    <property type="match status" value="1"/>
</dbReference>
<dbReference type="GO" id="GO:0005814">
    <property type="term" value="C:centriole"/>
    <property type="evidence" value="ECO:0007669"/>
    <property type="project" value="UniProtKB-SubCell"/>
</dbReference>
<evidence type="ECO:0000256" key="5">
    <source>
        <dbReference type="SAM" id="Coils"/>
    </source>
</evidence>
<accession>G1NPK3</accession>
<comment type="similarity">
    <text evidence="4">Belongs to the CEP135/TSGA10 family.</text>
</comment>
<evidence type="ECO:0000256" key="1">
    <source>
        <dbReference type="ARBA" id="ARBA00004114"/>
    </source>
</evidence>
<dbReference type="PANTHER" id="PTHR20544">
    <property type="entry name" value="CENTROSOMAL PROTEIN CEP135"/>
    <property type="match status" value="1"/>
</dbReference>
<reference evidence="7 8" key="1">
    <citation type="journal article" date="2010" name="PLoS Biol.">
        <title>Multi-platform next-generation sequencing of the domestic turkey (Meleagris gallopavo): genome assembly and analysis.</title>
        <authorList>
            <person name="Dalloul R.A."/>
            <person name="Long J.A."/>
            <person name="Zimin A.V."/>
            <person name="Aslam L."/>
            <person name="Beal K."/>
            <person name="Blomberg L.A."/>
            <person name="Bouffard P."/>
            <person name="Burt D.W."/>
            <person name="Crasta O."/>
            <person name="Crooijmans R.P."/>
            <person name="Cooper K."/>
            <person name="Coulombe R.A."/>
            <person name="De S."/>
            <person name="Delany M.E."/>
            <person name="Dodgson J.B."/>
            <person name="Dong J.J."/>
            <person name="Evans C."/>
            <person name="Frederickson K.M."/>
            <person name="Flicek P."/>
            <person name="Florea L."/>
            <person name="Folkerts O."/>
            <person name="Groenen M.A."/>
            <person name="Harkins T.T."/>
            <person name="Herrero J."/>
            <person name="Hoffmann S."/>
            <person name="Megens H.J."/>
            <person name="Jiang A."/>
            <person name="de Jong P."/>
            <person name="Kaiser P."/>
            <person name="Kim H."/>
            <person name="Kim K.W."/>
            <person name="Kim S."/>
            <person name="Langenberger D."/>
            <person name="Lee M.K."/>
            <person name="Lee T."/>
            <person name="Mane S."/>
            <person name="Marcais G."/>
            <person name="Marz M."/>
            <person name="McElroy A.P."/>
            <person name="Modise T."/>
            <person name="Nefedov M."/>
            <person name="Notredame C."/>
            <person name="Paton I.R."/>
            <person name="Payne W.S."/>
            <person name="Pertea G."/>
            <person name="Prickett D."/>
            <person name="Puiu D."/>
            <person name="Qioa D."/>
            <person name="Raineri E."/>
            <person name="Ruffier M."/>
            <person name="Salzberg S.L."/>
            <person name="Schatz M.C."/>
            <person name="Scheuring C."/>
            <person name="Schmidt C.J."/>
            <person name="Schroeder S."/>
            <person name="Searle S.M."/>
            <person name="Smith E.J."/>
            <person name="Smith J."/>
            <person name="Sonstegard T.S."/>
            <person name="Stadler P.F."/>
            <person name="Tafer H."/>
            <person name="Tu Z.J."/>
            <person name="Van Tassell C.P."/>
            <person name="Vilella A.J."/>
            <person name="Williams K.P."/>
            <person name="Yorke J.A."/>
            <person name="Zhang L."/>
            <person name="Zhang H.B."/>
            <person name="Zhang X."/>
            <person name="Zhang Y."/>
            <person name="Reed K.M."/>
        </authorList>
    </citation>
    <scope>NUCLEOTIDE SEQUENCE [LARGE SCALE GENOMIC DNA]</scope>
</reference>
<comment type="subcellular location">
    <subcellularLocation>
        <location evidence="1">Cytoplasm</location>
        <location evidence="1">Cytoskeleton</location>
        <location evidence="1">Microtubule organizing center</location>
        <location evidence="1">Centrosome</location>
        <location evidence="1">Centriole</location>
    </subcellularLocation>
</comment>
<dbReference type="GeneTree" id="ENSGT00940000159205"/>
<dbReference type="PANTHER" id="PTHR20544:SF2">
    <property type="entry name" value="TESTIS SPECIFIC 10"/>
    <property type="match status" value="1"/>
</dbReference>
<feature type="coiled-coil region" evidence="5">
    <location>
        <begin position="26"/>
        <end position="95"/>
    </location>
</feature>
<feature type="region of interest" description="Disordered" evidence="6">
    <location>
        <begin position="364"/>
        <end position="390"/>
    </location>
</feature>
<gene>
    <name evidence="7" type="primary">TSGA10</name>
</gene>
<evidence type="ECO:0000256" key="3">
    <source>
        <dbReference type="ARBA" id="ARBA00023212"/>
    </source>
</evidence>
<organism evidence="7 8">
    <name type="scientific">Meleagris gallopavo</name>
    <name type="common">Wild turkey</name>
    <dbReference type="NCBI Taxonomy" id="9103"/>
    <lineage>
        <taxon>Eukaryota</taxon>
        <taxon>Metazoa</taxon>
        <taxon>Chordata</taxon>
        <taxon>Craniata</taxon>
        <taxon>Vertebrata</taxon>
        <taxon>Euteleostomi</taxon>
        <taxon>Archelosauria</taxon>
        <taxon>Archosauria</taxon>
        <taxon>Dinosauria</taxon>
        <taxon>Saurischia</taxon>
        <taxon>Theropoda</taxon>
        <taxon>Coelurosauria</taxon>
        <taxon>Aves</taxon>
        <taxon>Neognathae</taxon>
        <taxon>Galloanserae</taxon>
        <taxon>Galliformes</taxon>
        <taxon>Phasianidae</taxon>
        <taxon>Meleagridinae</taxon>
        <taxon>Meleagris</taxon>
    </lineage>
</organism>
<dbReference type="Proteomes" id="UP000001645">
    <property type="component" value="Chromosome 1"/>
</dbReference>
<sequence length="390" mass="45115">DLKILISDLERSIQSAEALCICEKDITSLRQQLQETNKELAQANNNRETLAQEKDRLQEHLSNAKQENQVLHMKITKYQNELDEMKLKAQDSNTDIARLKGVLKFKERENCELLENYHKACEQGESWEAKCHQAEEDCNSVRLALISAESENRRLKEKMKTLETEMEQHLTTEEAYQSQLSTLHKSIVKMEGELQNIHQERESILANLISTQELCIKLDAGKELLTQQLTSTSEKVERVCEINSECDSSHSEIELLRRQLGNERASLKNLESLLASNRERELQSQIAEQEKDSEIQLLKEQLFLAENKLTVKSRDFTQLKNTTAQLESELDITRRQLATERFERERAVQELRCQNRTVTYQLSSTLRTSSPERAHHPPPDWSLDSSLEGL</sequence>
<proteinExistence type="inferred from homology"/>
<dbReference type="Ensembl" id="ENSMGAT00000016626.2">
    <property type="protein sequence ID" value="ENSMGAP00000015667.2"/>
    <property type="gene ID" value="ENSMGAG00000014784.2"/>
</dbReference>
<protein>
    <submittedName>
        <fullName evidence="7">Testis specific 10</fullName>
    </submittedName>
</protein>
<keyword evidence="3" id="KW-0206">Cytoskeleton</keyword>
<dbReference type="InterPro" id="IPR051877">
    <property type="entry name" value="Centriole_BasalBody_StrucProt"/>
</dbReference>
<dbReference type="AlphaFoldDB" id="G1NPK3"/>
<dbReference type="OrthoDB" id="10254663at2759"/>
<dbReference type="GO" id="GO:0097228">
    <property type="term" value="C:sperm principal piece"/>
    <property type="evidence" value="ECO:0007669"/>
    <property type="project" value="Ensembl"/>
</dbReference>
<reference evidence="7" key="2">
    <citation type="submission" date="2025-08" db="UniProtKB">
        <authorList>
            <consortium name="Ensembl"/>
        </authorList>
    </citation>
    <scope>IDENTIFICATION</scope>
</reference>
<evidence type="ECO:0000256" key="6">
    <source>
        <dbReference type="SAM" id="MobiDB-lite"/>
    </source>
</evidence>
<dbReference type="GO" id="GO:0005737">
    <property type="term" value="C:cytoplasm"/>
    <property type="evidence" value="ECO:0007669"/>
    <property type="project" value="Ensembl"/>
</dbReference>
<dbReference type="Bgee" id="ENSMGAG00000014784">
    <property type="expression patterns" value="Expressed in testis"/>
</dbReference>
<dbReference type="GO" id="GO:0043005">
    <property type="term" value="C:neuron projection"/>
    <property type="evidence" value="ECO:0007669"/>
    <property type="project" value="Ensembl"/>
</dbReference>
<evidence type="ECO:0000256" key="2">
    <source>
        <dbReference type="ARBA" id="ARBA00022490"/>
    </source>
</evidence>
<evidence type="ECO:0000313" key="7">
    <source>
        <dbReference type="Ensembl" id="ENSMGAP00000015667.2"/>
    </source>
</evidence>
<evidence type="ECO:0000256" key="4">
    <source>
        <dbReference type="ARBA" id="ARBA00038123"/>
    </source>
</evidence>
<dbReference type="GO" id="GO:0035686">
    <property type="term" value="C:sperm fibrous sheath"/>
    <property type="evidence" value="ECO:0007669"/>
    <property type="project" value="Ensembl"/>
</dbReference>
<dbReference type="GO" id="GO:0030031">
    <property type="term" value="P:cell projection assembly"/>
    <property type="evidence" value="ECO:0007669"/>
    <property type="project" value="Ensembl"/>
</dbReference>
<feature type="coiled-coil region" evidence="5">
    <location>
        <begin position="138"/>
        <end position="207"/>
    </location>
</feature>